<proteinExistence type="predicted"/>
<evidence type="ECO:0000313" key="1">
    <source>
        <dbReference type="Proteomes" id="UP000887574"/>
    </source>
</evidence>
<dbReference type="AlphaFoldDB" id="A0A915DKR1"/>
<dbReference type="WBParaSite" id="jg20567">
    <property type="protein sequence ID" value="jg20567"/>
    <property type="gene ID" value="jg20567"/>
</dbReference>
<dbReference type="Proteomes" id="UP000887574">
    <property type="component" value="Unplaced"/>
</dbReference>
<sequence length="261" mass="29021">MKTDPPSVVSAQISADTNVRMIDPNERWVVLGIRGGIIETSGTEGVVREISPRGLIKVEHQPMVSLPRFLGRKTPKNVSLLSLRLAGLDVSNAGLTYLSKDVAEGNSDVADADISVKKNFLSRVNVNTDLVRRGYARVFAPADIQHMKALQTNAAYSRLITRLLMSEKVADRRGVIVKTSAVTKLLVLFYEMIRDLVLICGELVRQVYYLAVVLGGYSRNAYRSLGNGVDRLTHFYHNLQKRIKTRALTQSHKKNYGKPAE</sequence>
<accession>A0A915DKR1</accession>
<protein>
    <submittedName>
        <fullName evidence="2">Uncharacterized protein</fullName>
    </submittedName>
</protein>
<name>A0A915DKR1_9BILA</name>
<keyword evidence="1" id="KW-1185">Reference proteome</keyword>
<dbReference type="PANTHER" id="PTHR28434:SF1">
    <property type="entry name" value="PROTEIN C3ORF33"/>
    <property type="match status" value="1"/>
</dbReference>
<dbReference type="InterPro" id="IPR042421">
    <property type="entry name" value="C3orf33-like"/>
</dbReference>
<dbReference type="PANTHER" id="PTHR28434">
    <property type="entry name" value="PROTEIN C3ORF33"/>
    <property type="match status" value="1"/>
</dbReference>
<evidence type="ECO:0000313" key="2">
    <source>
        <dbReference type="WBParaSite" id="jg20567"/>
    </source>
</evidence>
<dbReference type="GO" id="GO:0005615">
    <property type="term" value="C:extracellular space"/>
    <property type="evidence" value="ECO:0007669"/>
    <property type="project" value="TreeGrafter"/>
</dbReference>
<organism evidence="1 2">
    <name type="scientific">Ditylenchus dipsaci</name>
    <dbReference type="NCBI Taxonomy" id="166011"/>
    <lineage>
        <taxon>Eukaryota</taxon>
        <taxon>Metazoa</taxon>
        <taxon>Ecdysozoa</taxon>
        <taxon>Nematoda</taxon>
        <taxon>Chromadorea</taxon>
        <taxon>Rhabditida</taxon>
        <taxon>Tylenchina</taxon>
        <taxon>Tylenchomorpha</taxon>
        <taxon>Sphaerularioidea</taxon>
        <taxon>Anguinidae</taxon>
        <taxon>Anguininae</taxon>
        <taxon>Ditylenchus</taxon>
    </lineage>
</organism>
<reference evidence="2" key="1">
    <citation type="submission" date="2022-11" db="UniProtKB">
        <authorList>
            <consortium name="WormBaseParasite"/>
        </authorList>
    </citation>
    <scope>IDENTIFICATION</scope>
</reference>